<dbReference type="InterPro" id="IPR001425">
    <property type="entry name" value="Arc/bac/fun_rhodopsins"/>
</dbReference>
<dbReference type="GO" id="GO:0007602">
    <property type="term" value="P:phototransduction"/>
    <property type="evidence" value="ECO:0007669"/>
    <property type="project" value="UniProtKB-KW"/>
</dbReference>
<evidence type="ECO:0000256" key="4">
    <source>
        <dbReference type="ARBA" id="ARBA00022606"/>
    </source>
</evidence>
<keyword evidence="3" id="KW-0600">Photoreceptor protein</keyword>
<evidence type="ECO:0000256" key="8">
    <source>
        <dbReference type="ARBA" id="ARBA00022991"/>
    </source>
</evidence>
<feature type="transmembrane region" description="Helical" evidence="11">
    <location>
        <begin position="66"/>
        <end position="97"/>
    </location>
</feature>
<keyword evidence="9 11" id="KW-0472">Membrane</keyword>
<evidence type="ECO:0000256" key="10">
    <source>
        <dbReference type="ARBA" id="ARBA00023170"/>
    </source>
</evidence>
<reference evidence="12" key="1">
    <citation type="journal article" date="2020" name="Nature">
        <title>Giant virus diversity and host interactions through global metagenomics.</title>
        <authorList>
            <person name="Schulz F."/>
            <person name="Roux S."/>
            <person name="Paez-Espino D."/>
            <person name="Jungbluth S."/>
            <person name="Walsh D.A."/>
            <person name="Denef V.J."/>
            <person name="McMahon K.D."/>
            <person name="Konstantinidis K.T."/>
            <person name="Eloe-Fadrosh E.A."/>
            <person name="Kyrpides N.C."/>
            <person name="Woyke T."/>
        </authorList>
    </citation>
    <scope>NUCLEOTIDE SEQUENCE</scope>
    <source>
        <strain evidence="12">GVMAG-S-1101164-72</strain>
    </source>
</reference>
<keyword evidence="7 11" id="KW-1133">Transmembrane helix</keyword>
<dbReference type="EMBL" id="MN740759">
    <property type="protein sequence ID" value="QHS81768.1"/>
    <property type="molecule type" value="Genomic_DNA"/>
</dbReference>
<organism evidence="12">
    <name type="scientific">viral metagenome</name>
    <dbReference type="NCBI Taxonomy" id="1070528"/>
    <lineage>
        <taxon>unclassified sequences</taxon>
        <taxon>metagenomes</taxon>
        <taxon>organismal metagenomes</taxon>
    </lineage>
</organism>
<dbReference type="SUPFAM" id="SSF81321">
    <property type="entry name" value="Family A G protein-coupled receptor-like"/>
    <property type="match status" value="1"/>
</dbReference>
<evidence type="ECO:0000256" key="2">
    <source>
        <dbReference type="ARBA" id="ARBA00008130"/>
    </source>
</evidence>
<dbReference type="GO" id="GO:0005216">
    <property type="term" value="F:monoatomic ion channel activity"/>
    <property type="evidence" value="ECO:0007669"/>
    <property type="project" value="InterPro"/>
</dbReference>
<evidence type="ECO:0000256" key="5">
    <source>
        <dbReference type="ARBA" id="ARBA00022692"/>
    </source>
</evidence>
<dbReference type="Pfam" id="PF01036">
    <property type="entry name" value="Bac_rhodopsin"/>
    <property type="match status" value="1"/>
</dbReference>
<comment type="similarity">
    <text evidence="2">Belongs to the archaeal/bacterial/fungal opsin family.</text>
</comment>
<keyword evidence="5 11" id="KW-0812">Transmembrane</keyword>
<comment type="subcellular location">
    <subcellularLocation>
        <location evidence="1">Membrane</location>
        <topology evidence="1">Multi-pass membrane protein</topology>
    </subcellularLocation>
</comment>
<accession>A0A6C0APS6</accession>
<feature type="transmembrane region" description="Helical" evidence="11">
    <location>
        <begin position="12"/>
        <end position="45"/>
    </location>
</feature>
<keyword evidence="6" id="KW-0681">Retinal protein</keyword>
<dbReference type="GO" id="GO:0009881">
    <property type="term" value="F:photoreceptor activity"/>
    <property type="evidence" value="ECO:0007669"/>
    <property type="project" value="UniProtKB-KW"/>
</dbReference>
<feature type="transmembrane region" description="Helical" evidence="11">
    <location>
        <begin position="158"/>
        <end position="182"/>
    </location>
</feature>
<evidence type="ECO:0000256" key="1">
    <source>
        <dbReference type="ARBA" id="ARBA00004141"/>
    </source>
</evidence>
<dbReference type="SMART" id="SM01021">
    <property type="entry name" value="Bac_rhodopsin"/>
    <property type="match status" value="1"/>
</dbReference>
<dbReference type="PANTHER" id="PTHR28286">
    <property type="match status" value="1"/>
</dbReference>
<feature type="transmembrane region" description="Helical" evidence="11">
    <location>
        <begin position="134"/>
        <end position="152"/>
    </location>
</feature>
<protein>
    <submittedName>
        <fullName evidence="12">Uncharacterized protein</fullName>
    </submittedName>
</protein>
<evidence type="ECO:0000256" key="11">
    <source>
        <dbReference type="SAM" id="Phobius"/>
    </source>
</evidence>
<evidence type="ECO:0000313" key="12">
    <source>
        <dbReference type="EMBL" id="QHS81768.1"/>
    </source>
</evidence>
<dbReference type="Gene3D" id="1.20.1070.10">
    <property type="entry name" value="Rhodopsin 7-helix transmembrane proteins"/>
    <property type="match status" value="1"/>
</dbReference>
<evidence type="ECO:0000256" key="7">
    <source>
        <dbReference type="ARBA" id="ARBA00022989"/>
    </source>
</evidence>
<dbReference type="PANTHER" id="PTHR28286:SF2">
    <property type="entry name" value="BACTERIORHODOPSIN _OPSIN, NOPA (EUROFUNG)"/>
    <property type="match status" value="1"/>
</dbReference>
<sequence length="186" mass="20831">MTDTAAIFQTIAFSTLFVTSIIIAFQGQILLSLIPAVAATAYYCMLQDPDNKQRYRYADWAITTPLMLAAIFLANNLPITFIVGLILLDLLMIGAGYLGTQEPDQKKKLWNFAIGCVAFVPILYFLFKQRQHTTAIYLTVALWTLYPVVWALEETEVLSETVITATFSVMDMVSKIGLVYLLSPKQ</sequence>
<proteinExistence type="inferred from homology"/>
<dbReference type="AlphaFoldDB" id="A0A6C0APS6"/>
<evidence type="ECO:0000256" key="9">
    <source>
        <dbReference type="ARBA" id="ARBA00023136"/>
    </source>
</evidence>
<keyword evidence="8" id="KW-0157">Chromophore</keyword>
<keyword evidence="4" id="KW-0716">Sensory transduction</keyword>
<dbReference type="PROSITE" id="PS00950">
    <property type="entry name" value="BACTERIAL_OPSIN_1"/>
    <property type="match status" value="1"/>
</dbReference>
<keyword evidence="10" id="KW-0675">Receptor</keyword>
<evidence type="ECO:0000256" key="3">
    <source>
        <dbReference type="ARBA" id="ARBA00022543"/>
    </source>
</evidence>
<evidence type="ECO:0000256" key="6">
    <source>
        <dbReference type="ARBA" id="ARBA00022925"/>
    </source>
</evidence>
<name>A0A6C0APS6_9ZZZZ</name>
<feature type="transmembrane region" description="Helical" evidence="11">
    <location>
        <begin position="109"/>
        <end position="127"/>
    </location>
</feature>
<dbReference type="InterPro" id="IPR018229">
    <property type="entry name" value="Rhodopsin_retinal_BS"/>
</dbReference>
<dbReference type="GO" id="GO:0016020">
    <property type="term" value="C:membrane"/>
    <property type="evidence" value="ECO:0007669"/>
    <property type="project" value="UniProtKB-SubCell"/>
</dbReference>